<gene>
    <name evidence="1" type="ORF">MTR67_047548</name>
</gene>
<proteinExistence type="predicted"/>
<dbReference type="PANTHER" id="PTHR33116:SF84">
    <property type="entry name" value="RNA-DIRECTED DNA POLYMERASE"/>
    <property type="match status" value="1"/>
</dbReference>
<dbReference type="AlphaFoldDB" id="A0AAF0UZN1"/>
<organism evidence="1 2">
    <name type="scientific">Solanum verrucosum</name>
    <dbReference type="NCBI Taxonomy" id="315347"/>
    <lineage>
        <taxon>Eukaryota</taxon>
        <taxon>Viridiplantae</taxon>
        <taxon>Streptophyta</taxon>
        <taxon>Embryophyta</taxon>
        <taxon>Tracheophyta</taxon>
        <taxon>Spermatophyta</taxon>
        <taxon>Magnoliopsida</taxon>
        <taxon>eudicotyledons</taxon>
        <taxon>Gunneridae</taxon>
        <taxon>Pentapetalae</taxon>
        <taxon>asterids</taxon>
        <taxon>lamiids</taxon>
        <taxon>Solanales</taxon>
        <taxon>Solanaceae</taxon>
        <taxon>Solanoideae</taxon>
        <taxon>Solaneae</taxon>
        <taxon>Solanum</taxon>
    </lineage>
</organism>
<reference evidence="1" key="1">
    <citation type="submission" date="2023-08" db="EMBL/GenBank/DDBJ databases">
        <title>A de novo genome assembly of Solanum verrucosum Schlechtendal, a Mexican diploid species geographically isolated from the other diploid A-genome species in potato relatives.</title>
        <authorList>
            <person name="Hosaka K."/>
        </authorList>
    </citation>
    <scope>NUCLEOTIDE SEQUENCE</scope>
    <source>
        <tissue evidence="1">Young leaves</tissue>
    </source>
</reference>
<name>A0AAF0UZN1_SOLVR</name>
<evidence type="ECO:0000313" key="1">
    <source>
        <dbReference type="EMBL" id="WMV54163.1"/>
    </source>
</evidence>
<keyword evidence="2" id="KW-1185">Reference proteome</keyword>
<protein>
    <submittedName>
        <fullName evidence="1">Uncharacterized protein</fullName>
    </submittedName>
</protein>
<dbReference type="PANTHER" id="PTHR33116">
    <property type="entry name" value="REVERSE TRANSCRIPTASE ZINC-BINDING DOMAIN-CONTAINING PROTEIN-RELATED-RELATED"/>
    <property type="match status" value="1"/>
</dbReference>
<dbReference type="EMBL" id="CP133622">
    <property type="protein sequence ID" value="WMV54163.1"/>
    <property type="molecule type" value="Genomic_DNA"/>
</dbReference>
<dbReference type="Proteomes" id="UP001234989">
    <property type="component" value="Chromosome 11"/>
</dbReference>
<sequence>MWLARAFRGAACDSAWEKGAELHTFVFRALSDGVTWLVANMEKSEIFMACVDELIKDQLLALSGINQEHIEGREHLWGSTEEKRKISLVAWDKVCCPKKFGEFNIKSCRNWNVASVGKLLWQLSEKNDSLWVHVVYMKTNTIIWTHQTPQDYSWYWKKMNALKEMMKGWYTQGSYQLTHNSQYSITRSYNAMLRQQSRLNIAELIWTAL</sequence>
<evidence type="ECO:0000313" key="2">
    <source>
        <dbReference type="Proteomes" id="UP001234989"/>
    </source>
</evidence>
<accession>A0AAF0UZN1</accession>